<feature type="transmembrane region" description="Helical" evidence="10">
    <location>
        <begin position="93"/>
        <end position="117"/>
    </location>
</feature>
<dbReference type="GO" id="GO:0004867">
    <property type="term" value="F:serine-type endopeptidase inhibitor activity"/>
    <property type="evidence" value="ECO:0007669"/>
    <property type="project" value="UniProtKB-KW"/>
</dbReference>
<comment type="similarity">
    <text evidence="3 10">Belongs to the PRA1 family.</text>
</comment>
<dbReference type="Gene3D" id="2.10.69.10">
    <property type="entry name" value="Cysteine Protease (Bromelain) Inhibitor, subunit H"/>
    <property type="match status" value="1"/>
</dbReference>
<dbReference type="PANTHER" id="PTHR12859:SF0">
    <property type="entry name" value="PRA1 FAMILY PROTEIN"/>
    <property type="match status" value="1"/>
</dbReference>
<dbReference type="CDD" id="cd00023">
    <property type="entry name" value="BBI"/>
    <property type="match status" value="1"/>
</dbReference>
<evidence type="ECO:0000256" key="9">
    <source>
        <dbReference type="RuleBase" id="RU003856"/>
    </source>
</evidence>
<dbReference type="InterPro" id="IPR004895">
    <property type="entry name" value="Prenylated_rab_accept_PRA1"/>
</dbReference>
<dbReference type="Pfam" id="PF03208">
    <property type="entry name" value="PRA1"/>
    <property type="match status" value="1"/>
</dbReference>
<comment type="subcellular location">
    <subcellularLocation>
        <location evidence="2 10">Membrane</location>
        <topology evidence="2 10">Multi-pass membrane protein</topology>
    </subcellularLocation>
</comment>
<name>A0A3L6SGS3_PANMI</name>
<keyword evidence="9" id="KW-0722">Serine protease inhibitor</keyword>
<evidence type="ECO:0000313" key="13">
    <source>
        <dbReference type="Proteomes" id="UP000275267"/>
    </source>
</evidence>
<dbReference type="EMBL" id="PQIB02000004">
    <property type="protein sequence ID" value="RLN21811.1"/>
    <property type="molecule type" value="Genomic_DNA"/>
</dbReference>
<dbReference type="PANTHER" id="PTHR12859">
    <property type="entry name" value="PRA1 PROTEIN"/>
    <property type="match status" value="1"/>
</dbReference>
<dbReference type="STRING" id="4540.A0A3L6SGS3"/>
<protein>
    <recommendedName>
        <fullName evidence="10">PRA1 family protein</fullName>
    </recommendedName>
</protein>
<dbReference type="Proteomes" id="UP000275267">
    <property type="component" value="Unassembled WGS sequence"/>
</dbReference>
<evidence type="ECO:0000256" key="10">
    <source>
        <dbReference type="RuleBase" id="RU363107"/>
    </source>
</evidence>
<dbReference type="InterPro" id="IPR000877">
    <property type="entry name" value="Prot_inh_BBI"/>
</dbReference>
<evidence type="ECO:0000256" key="8">
    <source>
        <dbReference type="ARBA" id="ARBA00023157"/>
    </source>
</evidence>
<evidence type="ECO:0000256" key="7">
    <source>
        <dbReference type="ARBA" id="ARBA00023136"/>
    </source>
</evidence>
<evidence type="ECO:0000256" key="1">
    <source>
        <dbReference type="ARBA" id="ARBA00002501"/>
    </source>
</evidence>
<dbReference type="GO" id="GO:0005783">
    <property type="term" value="C:endoplasmic reticulum"/>
    <property type="evidence" value="ECO:0007669"/>
    <property type="project" value="UniProtKB-ARBA"/>
</dbReference>
<sequence length="230" mass="25026">MDWSSMTAEDLVDALGEVDLSTPPRPVSEFLSRFTAPRSYSNWTSRLKCKIYYYRTNYFILVMFILGMGFLRKPVVILAALPTGFSIAFLNDSLLTVLWALLIGLLVVYHGAPYIFLRAYLGLIFFAMQVLLLALAALAVLAAVSLAESKGRGIGERAEAATASAWPCCDTCGACTRSIPPQCRCADEAPGGCHPACRNCVKSTVDGGSVVFRCADRITNFCKRRCTPAA</sequence>
<feature type="domain" description="Bowman-Birk serine protease inhibitors family" evidence="11">
    <location>
        <begin position="168"/>
        <end position="226"/>
    </location>
</feature>
<keyword evidence="7 10" id="KW-0472">Membrane</keyword>
<comment type="similarity">
    <text evidence="9">Belongs to the Bowman-Birk serine protease inhibitor family.</text>
</comment>
<organism evidence="12 13">
    <name type="scientific">Panicum miliaceum</name>
    <name type="common">Proso millet</name>
    <name type="synonym">Broomcorn millet</name>
    <dbReference type="NCBI Taxonomy" id="4540"/>
    <lineage>
        <taxon>Eukaryota</taxon>
        <taxon>Viridiplantae</taxon>
        <taxon>Streptophyta</taxon>
        <taxon>Embryophyta</taxon>
        <taxon>Tracheophyta</taxon>
        <taxon>Spermatophyta</taxon>
        <taxon>Magnoliopsida</taxon>
        <taxon>Liliopsida</taxon>
        <taxon>Poales</taxon>
        <taxon>Poaceae</taxon>
        <taxon>PACMAD clade</taxon>
        <taxon>Panicoideae</taxon>
        <taxon>Panicodae</taxon>
        <taxon>Paniceae</taxon>
        <taxon>Panicinae</taxon>
        <taxon>Panicum</taxon>
        <taxon>Panicum sect. Panicum</taxon>
    </lineage>
</organism>
<feature type="transmembrane region" description="Helical" evidence="10">
    <location>
        <begin position="58"/>
        <end position="81"/>
    </location>
</feature>
<accession>A0A3L6SGS3</accession>
<dbReference type="OrthoDB" id="739291at2759"/>
<keyword evidence="5 10" id="KW-0812">Transmembrane</keyword>
<evidence type="ECO:0000256" key="5">
    <source>
        <dbReference type="ARBA" id="ARBA00022692"/>
    </source>
</evidence>
<feature type="transmembrane region" description="Helical" evidence="10">
    <location>
        <begin position="123"/>
        <end position="147"/>
    </location>
</feature>
<keyword evidence="8" id="KW-1015">Disulfide bond</keyword>
<keyword evidence="13" id="KW-1185">Reference proteome</keyword>
<evidence type="ECO:0000256" key="6">
    <source>
        <dbReference type="ARBA" id="ARBA00022989"/>
    </source>
</evidence>
<evidence type="ECO:0000259" key="11">
    <source>
        <dbReference type="SMART" id="SM00269"/>
    </source>
</evidence>
<keyword evidence="10" id="KW-0813">Transport</keyword>
<evidence type="ECO:0000256" key="2">
    <source>
        <dbReference type="ARBA" id="ARBA00004141"/>
    </source>
</evidence>
<evidence type="ECO:0000256" key="3">
    <source>
        <dbReference type="ARBA" id="ARBA00006483"/>
    </source>
</evidence>
<dbReference type="SUPFAM" id="SSF57247">
    <property type="entry name" value="Bowman-Birk inhibitor, BBI"/>
    <property type="match status" value="1"/>
</dbReference>
<evidence type="ECO:0000256" key="4">
    <source>
        <dbReference type="ARBA" id="ARBA00022690"/>
    </source>
</evidence>
<dbReference type="AlphaFoldDB" id="A0A3L6SGS3"/>
<dbReference type="GO" id="GO:0005576">
    <property type="term" value="C:extracellular region"/>
    <property type="evidence" value="ECO:0007669"/>
    <property type="project" value="InterPro"/>
</dbReference>
<keyword evidence="6 10" id="KW-1133">Transmembrane helix</keyword>
<dbReference type="SMART" id="SM00269">
    <property type="entry name" value="BowB"/>
    <property type="match status" value="1"/>
</dbReference>
<comment type="function">
    <text evidence="1 10">May be involved in both secretory and endocytic intracellular trafficking in the endosomal/prevacuolar compartments.</text>
</comment>
<dbReference type="InterPro" id="IPR035995">
    <property type="entry name" value="Bowman-Birk_prot_inh"/>
</dbReference>
<dbReference type="GO" id="GO:0016192">
    <property type="term" value="P:vesicle-mediated transport"/>
    <property type="evidence" value="ECO:0007669"/>
    <property type="project" value="UniProtKB-ARBA"/>
</dbReference>
<dbReference type="GO" id="GO:0016020">
    <property type="term" value="C:membrane"/>
    <property type="evidence" value="ECO:0007669"/>
    <property type="project" value="UniProtKB-SubCell"/>
</dbReference>
<comment type="caution">
    <text evidence="12">The sequence shown here is derived from an EMBL/GenBank/DDBJ whole genome shotgun (WGS) entry which is preliminary data.</text>
</comment>
<dbReference type="Pfam" id="PF00228">
    <property type="entry name" value="Bowman-Birk_leg"/>
    <property type="match status" value="1"/>
</dbReference>
<evidence type="ECO:0000313" key="12">
    <source>
        <dbReference type="EMBL" id="RLN21811.1"/>
    </source>
</evidence>
<proteinExistence type="inferred from homology"/>
<keyword evidence="4 9" id="KW-0646">Protease inhibitor</keyword>
<reference evidence="13" key="1">
    <citation type="journal article" date="2019" name="Nat. Commun.">
        <title>The genome of broomcorn millet.</title>
        <authorList>
            <person name="Zou C."/>
            <person name="Miki D."/>
            <person name="Li D."/>
            <person name="Tang Q."/>
            <person name="Xiao L."/>
            <person name="Rajput S."/>
            <person name="Deng P."/>
            <person name="Jia W."/>
            <person name="Huang R."/>
            <person name="Zhang M."/>
            <person name="Sun Y."/>
            <person name="Hu J."/>
            <person name="Fu X."/>
            <person name="Schnable P.S."/>
            <person name="Li F."/>
            <person name="Zhang H."/>
            <person name="Feng B."/>
            <person name="Zhu X."/>
            <person name="Liu R."/>
            <person name="Schnable J.C."/>
            <person name="Zhu J.-K."/>
            <person name="Zhang H."/>
        </authorList>
    </citation>
    <scope>NUCLEOTIDE SEQUENCE [LARGE SCALE GENOMIC DNA]</scope>
</reference>
<gene>
    <name evidence="12" type="ORF">C2845_PM07G28550</name>
</gene>